<gene>
    <name evidence="1" type="ORF">BN980_GECA20s01737g</name>
</gene>
<organism evidence="1 2">
    <name type="scientific">Geotrichum candidum</name>
    <name type="common">Oospora lactis</name>
    <name type="synonym">Dipodascus geotrichum</name>
    <dbReference type="NCBI Taxonomy" id="1173061"/>
    <lineage>
        <taxon>Eukaryota</taxon>
        <taxon>Fungi</taxon>
        <taxon>Dikarya</taxon>
        <taxon>Ascomycota</taxon>
        <taxon>Saccharomycotina</taxon>
        <taxon>Dipodascomycetes</taxon>
        <taxon>Dipodascales</taxon>
        <taxon>Dipodascaceae</taxon>
        <taxon>Geotrichum</taxon>
    </lineage>
</organism>
<proteinExistence type="predicted"/>
<reference evidence="1" key="1">
    <citation type="submission" date="2014-03" db="EMBL/GenBank/DDBJ databases">
        <authorList>
            <person name="Casaregola S."/>
        </authorList>
    </citation>
    <scope>NUCLEOTIDE SEQUENCE [LARGE SCALE GENOMIC DNA]</scope>
    <source>
        <strain evidence="1">CLIB 918</strain>
    </source>
</reference>
<dbReference type="PANTHER" id="PTHR37515:SF2">
    <property type="entry name" value="YALI0C09240P"/>
    <property type="match status" value="1"/>
</dbReference>
<name>A0A0J9XJ69_GEOCN</name>
<accession>A0A0J9XJ69</accession>
<dbReference type="EMBL" id="CCBN010000020">
    <property type="protein sequence ID" value="CDO57355.1"/>
    <property type="molecule type" value="Genomic_DNA"/>
</dbReference>
<sequence length="145" mass="16477">MTQSDTVELTIEGFLDLSNPEEFKNYIDRNKVFLREEAVTNETQIVIDYPLQDDFLFPLRPATSTLYKGCVSVGEIIDRIYELYHEIYNEENSTTTVTPGNIPGMLNRNTTNGKYGIWGHDLSDLVLTSVEFNAKDNIISLCVDS</sequence>
<comment type="caution">
    <text evidence="1">The sequence shown here is derived from an EMBL/GenBank/DDBJ whole genome shotgun (WGS) entry which is preliminary data.</text>
</comment>
<dbReference type="AlphaFoldDB" id="A0A0J9XJ69"/>
<dbReference type="PANTHER" id="PTHR37515">
    <property type="entry name" value="YALI0C09240P"/>
    <property type="match status" value="1"/>
</dbReference>
<evidence type="ECO:0000313" key="1">
    <source>
        <dbReference type="EMBL" id="CDO57355.1"/>
    </source>
</evidence>
<dbReference type="Proteomes" id="UP000242525">
    <property type="component" value="Unassembled WGS sequence"/>
</dbReference>
<protein>
    <submittedName>
        <fullName evidence="1">Uncharacterized protein</fullName>
    </submittedName>
</protein>
<dbReference type="OrthoDB" id="22097at2759"/>
<evidence type="ECO:0000313" key="2">
    <source>
        <dbReference type="Proteomes" id="UP000242525"/>
    </source>
</evidence>
<keyword evidence="2" id="KW-1185">Reference proteome</keyword>